<evidence type="ECO:0000256" key="3">
    <source>
        <dbReference type="ARBA" id="ARBA00011245"/>
    </source>
</evidence>
<evidence type="ECO:0000256" key="9">
    <source>
        <dbReference type="ARBA" id="ARBA00023139"/>
    </source>
</evidence>
<dbReference type="PROSITE" id="PS51257">
    <property type="entry name" value="PROKAR_LIPOPROTEIN"/>
    <property type="match status" value="1"/>
</dbReference>
<evidence type="ECO:0000313" key="15">
    <source>
        <dbReference type="Proteomes" id="UP001596086"/>
    </source>
</evidence>
<keyword evidence="7" id="KW-0653">Protein transport</keyword>
<keyword evidence="9" id="KW-0564">Palmitate</keyword>
<dbReference type="EMBL" id="JBHSMZ010000010">
    <property type="protein sequence ID" value="MFC5549793.1"/>
    <property type="molecule type" value="Genomic_DNA"/>
</dbReference>
<keyword evidence="6 13" id="KW-0732">Signal</keyword>
<comment type="caution">
    <text evidence="14">The sequence shown here is derived from an EMBL/GenBank/DDBJ whole genome shotgun (WGS) entry which is preliminary data.</text>
</comment>
<feature type="signal peptide" evidence="13">
    <location>
        <begin position="1"/>
        <end position="27"/>
    </location>
</feature>
<protein>
    <recommendedName>
        <fullName evidence="4">Outer-membrane lipoprotein LolB</fullName>
    </recommendedName>
</protein>
<dbReference type="Proteomes" id="UP001596086">
    <property type="component" value="Unassembled WGS sequence"/>
</dbReference>
<name>A0ABW0RYV5_9BURK</name>
<dbReference type="InterPro" id="IPR004565">
    <property type="entry name" value="OM_lipoprot_LolB"/>
</dbReference>
<dbReference type="Pfam" id="PF03550">
    <property type="entry name" value="LolB"/>
    <property type="match status" value="1"/>
</dbReference>
<evidence type="ECO:0000256" key="11">
    <source>
        <dbReference type="ARBA" id="ARBA00023237"/>
    </source>
</evidence>
<organism evidence="14 15">
    <name type="scientific">Massilia aerilata</name>
    <dbReference type="NCBI Taxonomy" id="453817"/>
    <lineage>
        <taxon>Bacteria</taxon>
        <taxon>Pseudomonadati</taxon>
        <taxon>Pseudomonadota</taxon>
        <taxon>Betaproteobacteria</taxon>
        <taxon>Burkholderiales</taxon>
        <taxon>Oxalobacteraceae</taxon>
        <taxon>Telluria group</taxon>
        <taxon>Massilia</taxon>
    </lineage>
</organism>
<comment type="similarity">
    <text evidence="2">Belongs to the LolB family.</text>
</comment>
<keyword evidence="15" id="KW-1185">Reference proteome</keyword>
<dbReference type="InterPro" id="IPR029046">
    <property type="entry name" value="LolA/LolB/LppX"/>
</dbReference>
<keyword evidence="5" id="KW-0813">Transport</keyword>
<evidence type="ECO:0000256" key="13">
    <source>
        <dbReference type="SAM" id="SignalP"/>
    </source>
</evidence>
<keyword evidence="11" id="KW-0998">Cell outer membrane</keyword>
<sequence>MPIKFPSRLLAAATIAFTLAGCATSTANLSTAPVGAYRDTIALNGKINVVYQKTEGGREVVAADFSWTQRPGRVEVSMFTPTGQTAAEIAVTPDAVTLTQANREPRTAKDIDTLTRQTLGWPLPVAGLRDWLQGYATDAQGKRFVASPANNNVFTRDGWQLRFVDWQKGTATPMPRLIKAERGATANSGDLSISITIFPES</sequence>
<evidence type="ECO:0000256" key="1">
    <source>
        <dbReference type="ARBA" id="ARBA00004459"/>
    </source>
</evidence>
<comment type="subunit">
    <text evidence="3">Monomer.</text>
</comment>
<accession>A0ABW0RYV5</accession>
<evidence type="ECO:0000256" key="8">
    <source>
        <dbReference type="ARBA" id="ARBA00023136"/>
    </source>
</evidence>
<dbReference type="SUPFAM" id="SSF89392">
    <property type="entry name" value="Prokaryotic lipoproteins and lipoprotein localization factors"/>
    <property type="match status" value="1"/>
</dbReference>
<comment type="subcellular location">
    <subcellularLocation>
        <location evidence="1">Cell outer membrane</location>
        <topology evidence="1">Lipid-anchor</topology>
    </subcellularLocation>
</comment>
<dbReference type="Gene3D" id="2.50.20.10">
    <property type="entry name" value="Lipoprotein localisation LolA/LolB/LppX"/>
    <property type="match status" value="1"/>
</dbReference>
<evidence type="ECO:0000256" key="6">
    <source>
        <dbReference type="ARBA" id="ARBA00022729"/>
    </source>
</evidence>
<evidence type="ECO:0000256" key="7">
    <source>
        <dbReference type="ARBA" id="ARBA00022927"/>
    </source>
</evidence>
<dbReference type="CDD" id="cd16326">
    <property type="entry name" value="LolB"/>
    <property type="match status" value="1"/>
</dbReference>
<keyword evidence="12 14" id="KW-0449">Lipoprotein</keyword>
<dbReference type="RefSeq" id="WP_379771895.1">
    <property type="nucleotide sequence ID" value="NZ_JBHSMZ010000010.1"/>
</dbReference>
<evidence type="ECO:0000256" key="10">
    <source>
        <dbReference type="ARBA" id="ARBA00023186"/>
    </source>
</evidence>
<evidence type="ECO:0000256" key="2">
    <source>
        <dbReference type="ARBA" id="ARBA00009696"/>
    </source>
</evidence>
<feature type="chain" id="PRO_5045181388" description="Outer-membrane lipoprotein LolB" evidence="13">
    <location>
        <begin position="28"/>
        <end position="201"/>
    </location>
</feature>
<keyword evidence="10" id="KW-0143">Chaperone</keyword>
<proteinExistence type="inferred from homology"/>
<reference evidence="15" key="1">
    <citation type="journal article" date="2019" name="Int. J. Syst. Evol. Microbiol.">
        <title>The Global Catalogue of Microorganisms (GCM) 10K type strain sequencing project: providing services to taxonomists for standard genome sequencing and annotation.</title>
        <authorList>
            <consortium name="The Broad Institute Genomics Platform"/>
            <consortium name="The Broad Institute Genome Sequencing Center for Infectious Disease"/>
            <person name="Wu L."/>
            <person name="Ma J."/>
        </authorList>
    </citation>
    <scope>NUCLEOTIDE SEQUENCE [LARGE SCALE GENOMIC DNA]</scope>
    <source>
        <strain evidence="15">CGMCC 4.5798</strain>
    </source>
</reference>
<evidence type="ECO:0000256" key="4">
    <source>
        <dbReference type="ARBA" id="ARBA00016202"/>
    </source>
</evidence>
<evidence type="ECO:0000256" key="5">
    <source>
        <dbReference type="ARBA" id="ARBA00022448"/>
    </source>
</evidence>
<evidence type="ECO:0000313" key="14">
    <source>
        <dbReference type="EMBL" id="MFC5549793.1"/>
    </source>
</evidence>
<evidence type="ECO:0000256" key="12">
    <source>
        <dbReference type="ARBA" id="ARBA00023288"/>
    </source>
</evidence>
<gene>
    <name evidence="14" type="ORF">ACFPO9_14850</name>
</gene>
<keyword evidence="8" id="KW-0472">Membrane</keyword>